<dbReference type="InterPro" id="IPR001387">
    <property type="entry name" value="Cro/C1-type_HTH"/>
</dbReference>
<evidence type="ECO:0000256" key="3">
    <source>
        <dbReference type="ARBA" id="ARBA00023163"/>
    </source>
</evidence>
<dbReference type="Gene3D" id="2.10.109.10">
    <property type="entry name" value="Umud Fragment, subunit A"/>
    <property type="match status" value="1"/>
</dbReference>
<dbReference type="Gene3D" id="1.10.260.40">
    <property type="entry name" value="lambda repressor-like DNA-binding domains"/>
    <property type="match status" value="1"/>
</dbReference>
<dbReference type="Pfam" id="PF00717">
    <property type="entry name" value="Peptidase_S24"/>
    <property type="match status" value="1"/>
</dbReference>
<keyword evidence="1" id="KW-0805">Transcription regulation</keyword>
<dbReference type="EMBL" id="CP050063">
    <property type="protein sequence ID" value="QIP16772.1"/>
    <property type="molecule type" value="Genomic_DNA"/>
</dbReference>
<dbReference type="SUPFAM" id="SSF47413">
    <property type="entry name" value="lambda repressor-like DNA-binding domains"/>
    <property type="match status" value="1"/>
</dbReference>
<dbReference type="KEGG" id="spib:G8759_31105"/>
<keyword evidence="6" id="KW-1185">Reference proteome</keyword>
<dbReference type="InterPro" id="IPR010982">
    <property type="entry name" value="Lambda_DNA-bd_dom_sf"/>
</dbReference>
<evidence type="ECO:0000313" key="6">
    <source>
        <dbReference type="Proteomes" id="UP000501802"/>
    </source>
</evidence>
<keyword evidence="3" id="KW-0804">Transcription</keyword>
<dbReference type="PROSITE" id="PS50943">
    <property type="entry name" value="HTH_CROC1"/>
    <property type="match status" value="1"/>
</dbReference>
<dbReference type="CDD" id="cd00093">
    <property type="entry name" value="HTH_XRE"/>
    <property type="match status" value="1"/>
</dbReference>
<gene>
    <name evidence="5" type="ORF">G8759_31105</name>
</gene>
<accession>A0A6G9AWC4</accession>
<proteinExistence type="predicted"/>
<dbReference type="InterPro" id="IPR036286">
    <property type="entry name" value="LexA/Signal_pep-like_sf"/>
</dbReference>
<organism evidence="5 6">
    <name type="scientific">Spirosoma aureum</name>
    <dbReference type="NCBI Taxonomy" id="2692134"/>
    <lineage>
        <taxon>Bacteria</taxon>
        <taxon>Pseudomonadati</taxon>
        <taxon>Bacteroidota</taxon>
        <taxon>Cytophagia</taxon>
        <taxon>Cytophagales</taxon>
        <taxon>Cytophagaceae</taxon>
        <taxon>Spirosoma</taxon>
    </lineage>
</organism>
<dbReference type="GO" id="GO:0003677">
    <property type="term" value="F:DNA binding"/>
    <property type="evidence" value="ECO:0007669"/>
    <property type="project" value="UniProtKB-KW"/>
</dbReference>
<dbReference type="Pfam" id="PF01381">
    <property type="entry name" value="HTH_3"/>
    <property type="match status" value="1"/>
</dbReference>
<reference evidence="5 6" key="1">
    <citation type="submission" date="2020-03" db="EMBL/GenBank/DDBJ databases">
        <authorList>
            <person name="Kim M.K."/>
        </authorList>
    </citation>
    <scope>NUCLEOTIDE SEQUENCE [LARGE SCALE GENOMIC DNA]</scope>
    <source>
        <strain evidence="5 6">BT328</strain>
    </source>
</reference>
<dbReference type="InterPro" id="IPR015927">
    <property type="entry name" value="Peptidase_S24_S26A/B/C"/>
</dbReference>
<dbReference type="InterPro" id="IPR039418">
    <property type="entry name" value="LexA-like"/>
</dbReference>
<name>A0A6G9AWC4_9BACT</name>
<dbReference type="CDD" id="cd06529">
    <property type="entry name" value="S24_LexA-like"/>
    <property type="match status" value="1"/>
</dbReference>
<dbReference type="SUPFAM" id="SSF51306">
    <property type="entry name" value="LexA/Signal peptidase"/>
    <property type="match status" value="1"/>
</dbReference>
<dbReference type="AlphaFoldDB" id="A0A6G9AWC4"/>
<evidence type="ECO:0000259" key="4">
    <source>
        <dbReference type="PROSITE" id="PS50943"/>
    </source>
</evidence>
<dbReference type="PANTHER" id="PTHR40661">
    <property type="match status" value="1"/>
</dbReference>
<evidence type="ECO:0000256" key="2">
    <source>
        <dbReference type="ARBA" id="ARBA00023125"/>
    </source>
</evidence>
<protein>
    <submittedName>
        <fullName evidence="5">LexA family transcriptional regulator</fullName>
    </submittedName>
</protein>
<dbReference type="RefSeq" id="WP_167216974.1">
    <property type="nucleotide sequence ID" value="NZ_CP050063.1"/>
</dbReference>
<dbReference type="PANTHER" id="PTHR40661:SF1">
    <property type="entry name" value="HTH CRO_C1-TYPE DOMAIN-CONTAINING PROTEIN"/>
    <property type="match status" value="1"/>
</dbReference>
<dbReference type="Proteomes" id="UP000501802">
    <property type="component" value="Chromosome"/>
</dbReference>
<keyword evidence="2" id="KW-0238">DNA-binding</keyword>
<evidence type="ECO:0000256" key="1">
    <source>
        <dbReference type="ARBA" id="ARBA00023015"/>
    </source>
</evidence>
<sequence length="232" mass="25923">MSELSIMIQTLIDRKGLNPTELAHQMGIKPQSIYQWLSGKTEPGKKNLHRLSEIFGVSVGDLMKGEISEPSILANDDLANKAKTAKGFANEVYTYIPYLTAKAQAGFPHIVYDDCRLNWIEEAYAVILPEELKKKQSLVIDVLGDSMEPRIVSGAKVLAVHVPTNDIRYESGGIYAVLYANRFVIKRIKTNTLTTTKTLTLHSDNAEFGEIIVDAEDIQCMWKVVAKVWEPV</sequence>
<evidence type="ECO:0000313" key="5">
    <source>
        <dbReference type="EMBL" id="QIP16772.1"/>
    </source>
</evidence>
<feature type="domain" description="HTH cro/C1-type" evidence="4">
    <location>
        <begin position="8"/>
        <end position="62"/>
    </location>
</feature>
<dbReference type="SMART" id="SM00530">
    <property type="entry name" value="HTH_XRE"/>
    <property type="match status" value="1"/>
</dbReference>